<sequence length="231" mass="25586">MRRASPEMQDASRAGEGEESSVFFCVAATSRGRRNKLSYFRSNAAGEEEMEAARALSALCLDHAPEHHQWHHHTVDGRRTFAFLGSEEDGRTYLAIAEPTPGGTEVVRFLEHVRDACSAAPRRRRMRDEAVSRVVRQFVQTLQAGPTSSSAVNAVLAGAGGSFSDEPSSADEEAQPEEGVSRRRRPPTRPSWTHTWWRRHAMAVIGVDVVLCLVLFGVWLAVCHGFTCVQR</sequence>
<reference evidence="1" key="2">
    <citation type="submission" date="2025-09" db="UniProtKB">
        <authorList>
            <consortium name="EnsemblPlants"/>
        </authorList>
    </citation>
    <scope>IDENTIFICATION</scope>
</reference>
<name>A0ACD5VVR1_AVESA</name>
<dbReference type="EnsemblPlants" id="AVESA.00010b.r2.3CG0514310.1">
    <property type="protein sequence ID" value="AVESA.00010b.r2.3CG0514310.1.CDS.1"/>
    <property type="gene ID" value="AVESA.00010b.r2.3CG0514310"/>
</dbReference>
<proteinExistence type="predicted"/>
<organism evidence="1 2">
    <name type="scientific">Avena sativa</name>
    <name type="common">Oat</name>
    <dbReference type="NCBI Taxonomy" id="4498"/>
    <lineage>
        <taxon>Eukaryota</taxon>
        <taxon>Viridiplantae</taxon>
        <taxon>Streptophyta</taxon>
        <taxon>Embryophyta</taxon>
        <taxon>Tracheophyta</taxon>
        <taxon>Spermatophyta</taxon>
        <taxon>Magnoliopsida</taxon>
        <taxon>Liliopsida</taxon>
        <taxon>Poales</taxon>
        <taxon>Poaceae</taxon>
        <taxon>BOP clade</taxon>
        <taxon>Pooideae</taxon>
        <taxon>Poodae</taxon>
        <taxon>Poeae</taxon>
        <taxon>Poeae Chloroplast Group 1 (Aveneae type)</taxon>
        <taxon>Aveninae</taxon>
        <taxon>Avena</taxon>
    </lineage>
</organism>
<dbReference type="Proteomes" id="UP001732700">
    <property type="component" value="Chromosome 3C"/>
</dbReference>
<protein>
    <submittedName>
        <fullName evidence="1">Uncharacterized protein</fullName>
    </submittedName>
</protein>
<keyword evidence="2" id="KW-1185">Reference proteome</keyword>
<reference evidence="1" key="1">
    <citation type="submission" date="2021-05" db="EMBL/GenBank/DDBJ databases">
        <authorList>
            <person name="Scholz U."/>
            <person name="Mascher M."/>
            <person name="Fiebig A."/>
        </authorList>
    </citation>
    <scope>NUCLEOTIDE SEQUENCE [LARGE SCALE GENOMIC DNA]</scope>
</reference>
<evidence type="ECO:0000313" key="2">
    <source>
        <dbReference type="Proteomes" id="UP001732700"/>
    </source>
</evidence>
<accession>A0ACD5VVR1</accession>
<evidence type="ECO:0000313" key="1">
    <source>
        <dbReference type="EnsemblPlants" id="AVESA.00010b.r2.3CG0514310.1.CDS.1"/>
    </source>
</evidence>